<dbReference type="EMBL" id="QFXD01000073">
    <property type="protein sequence ID" value="RDH92195.1"/>
    <property type="molecule type" value="Genomic_DNA"/>
</dbReference>
<dbReference type="Pfam" id="PF03050">
    <property type="entry name" value="DDE_Tnp_IS66"/>
    <property type="match status" value="1"/>
</dbReference>
<accession>A0A370DZH4</accession>
<evidence type="ECO:0000259" key="2">
    <source>
        <dbReference type="Pfam" id="PF13817"/>
    </source>
</evidence>
<evidence type="ECO:0000313" key="4">
    <source>
        <dbReference type="Proteomes" id="UP000255508"/>
    </source>
</evidence>
<gene>
    <name evidence="3" type="ORF">DIZ79_04110</name>
</gene>
<name>A0A370DZH4_9GAMM</name>
<dbReference type="AlphaFoldDB" id="A0A370DZH4"/>
<dbReference type="Pfam" id="PF13817">
    <property type="entry name" value="DDE_Tnp_IS66_C"/>
    <property type="match status" value="1"/>
</dbReference>
<dbReference type="InterPro" id="IPR039552">
    <property type="entry name" value="IS66_C"/>
</dbReference>
<evidence type="ECO:0000259" key="1">
    <source>
        <dbReference type="Pfam" id="PF03050"/>
    </source>
</evidence>
<comment type="caution">
    <text evidence="3">The sequence shown here is derived from an EMBL/GenBank/DDBJ whole genome shotgun (WGS) entry which is preliminary data.</text>
</comment>
<proteinExistence type="predicted"/>
<feature type="domain" description="Transposase IS66 central" evidence="1">
    <location>
        <begin position="1"/>
        <end position="54"/>
    </location>
</feature>
<evidence type="ECO:0000313" key="3">
    <source>
        <dbReference type="EMBL" id="RDH92195.1"/>
    </source>
</evidence>
<dbReference type="InterPro" id="IPR004291">
    <property type="entry name" value="Transposase_IS66_central"/>
</dbReference>
<reference evidence="3 4" key="1">
    <citation type="journal article" date="2018" name="ISME J.">
        <title>Endosymbiont genomes yield clues of tubeworm success.</title>
        <authorList>
            <person name="Li Y."/>
            <person name="Liles M.R."/>
            <person name="Halanych K.M."/>
        </authorList>
    </citation>
    <scope>NUCLEOTIDE SEQUENCE [LARGE SCALE GENOMIC DNA]</scope>
    <source>
        <strain evidence="3">A1422</strain>
    </source>
</reference>
<dbReference type="PANTHER" id="PTHR33678:SF1">
    <property type="entry name" value="BLL1576 PROTEIN"/>
    <property type="match status" value="1"/>
</dbReference>
<feature type="domain" description="Transposase IS66 C-terminal" evidence="2">
    <location>
        <begin position="61"/>
        <end position="98"/>
    </location>
</feature>
<feature type="non-terminal residue" evidence="3">
    <location>
        <position position="1"/>
    </location>
</feature>
<sequence length="109" mass="12320">GKALTYLHREWEKLIRYLDDGRIEIDNNGAENAIRPFVVGRKNWLFSASVKGVKSSANLYSLIETAKANGLEPYAYLRYLFTALPKADTVEVIEALLPGNVDSDQIRNY</sequence>
<organism evidence="3 4">
    <name type="scientific">endosymbiont of Lamellibrachia luymesi</name>
    <dbReference type="NCBI Taxonomy" id="2200907"/>
    <lineage>
        <taxon>Bacteria</taxon>
        <taxon>Pseudomonadati</taxon>
        <taxon>Pseudomonadota</taxon>
        <taxon>Gammaproteobacteria</taxon>
        <taxon>sulfur-oxidizing symbionts</taxon>
    </lineage>
</organism>
<dbReference type="PANTHER" id="PTHR33678">
    <property type="entry name" value="BLL1576 PROTEIN"/>
    <property type="match status" value="1"/>
</dbReference>
<dbReference type="Proteomes" id="UP000255508">
    <property type="component" value="Unassembled WGS sequence"/>
</dbReference>
<dbReference type="InterPro" id="IPR052344">
    <property type="entry name" value="Transposase-related"/>
</dbReference>
<protein>
    <submittedName>
        <fullName evidence="3">IS66 family transposase</fullName>
    </submittedName>
</protein>